<evidence type="ECO:0000256" key="3">
    <source>
        <dbReference type="ARBA" id="ARBA00022723"/>
    </source>
</evidence>
<dbReference type="InterPro" id="IPR001806">
    <property type="entry name" value="Small_GTPase"/>
</dbReference>
<evidence type="ECO:0000256" key="8">
    <source>
        <dbReference type="PROSITE-ProRule" id="PRU00023"/>
    </source>
</evidence>
<feature type="repeat" description="ANK" evidence="8">
    <location>
        <begin position="842"/>
        <end position="874"/>
    </location>
</feature>
<feature type="compositionally biased region" description="Low complexity" evidence="10">
    <location>
        <begin position="873"/>
        <end position="884"/>
    </location>
</feature>
<dbReference type="SMART" id="SM00248">
    <property type="entry name" value="ANK"/>
    <property type="match status" value="2"/>
</dbReference>
<comment type="similarity">
    <text evidence="1">Belongs to the centaurin gamma-like family.</text>
</comment>
<proteinExistence type="inferred from homology"/>
<dbReference type="InterPro" id="IPR037278">
    <property type="entry name" value="ARFGAP/RecO"/>
</dbReference>
<evidence type="ECO:0000256" key="7">
    <source>
        <dbReference type="ARBA" id="ARBA00023043"/>
    </source>
</evidence>
<evidence type="ECO:0000256" key="6">
    <source>
        <dbReference type="ARBA" id="ARBA00022833"/>
    </source>
</evidence>
<dbReference type="InterPro" id="IPR038508">
    <property type="entry name" value="ArfGAP_dom_sf"/>
</dbReference>
<feature type="compositionally biased region" description="Low complexity" evidence="10">
    <location>
        <begin position="447"/>
        <end position="463"/>
    </location>
</feature>
<dbReference type="SUPFAM" id="SSF48403">
    <property type="entry name" value="Ankyrin repeat"/>
    <property type="match status" value="1"/>
</dbReference>
<keyword evidence="2" id="KW-0343">GTPase activation</keyword>
<keyword evidence="3" id="KW-0479">Metal-binding</keyword>
<dbReference type="PROSITE" id="PS51419">
    <property type="entry name" value="RAB"/>
    <property type="match status" value="1"/>
</dbReference>
<feature type="region of interest" description="Disordered" evidence="10">
    <location>
        <begin position="525"/>
        <end position="590"/>
    </location>
</feature>
<dbReference type="PANTHER" id="PTHR45819:SF2">
    <property type="entry name" value="ARF-GAP WITH GTPASE, ANK REPEAT AND PH DOMAIN-CONTAINING PROTEIN 3"/>
    <property type="match status" value="1"/>
</dbReference>
<dbReference type="InterPro" id="IPR001849">
    <property type="entry name" value="PH_domain"/>
</dbReference>
<keyword evidence="6" id="KW-0862">Zinc</keyword>
<reference evidence="14" key="1">
    <citation type="submission" date="2025-08" db="UniProtKB">
        <authorList>
            <consortium name="RefSeq"/>
        </authorList>
    </citation>
    <scope>IDENTIFICATION</scope>
</reference>
<evidence type="ECO:0000256" key="1">
    <source>
        <dbReference type="ARBA" id="ARBA00005430"/>
    </source>
</evidence>
<dbReference type="Gene3D" id="1.25.40.20">
    <property type="entry name" value="Ankyrin repeat-containing domain"/>
    <property type="match status" value="1"/>
</dbReference>
<dbReference type="SMART" id="SM00233">
    <property type="entry name" value="PH"/>
    <property type="match status" value="1"/>
</dbReference>
<dbReference type="Pfam" id="PF01412">
    <property type="entry name" value="ArfGap"/>
    <property type="match status" value="1"/>
</dbReference>
<dbReference type="InterPro" id="IPR036770">
    <property type="entry name" value="Ankyrin_rpt-contain_sf"/>
</dbReference>
<evidence type="ECO:0000313" key="14">
    <source>
        <dbReference type="RefSeq" id="XP_015264112.1"/>
    </source>
</evidence>
<evidence type="ECO:0000256" key="4">
    <source>
        <dbReference type="ARBA" id="ARBA00022741"/>
    </source>
</evidence>
<dbReference type="InterPro" id="IPR001164">
    <property type="entry name" value="ArfGAP_dom"/>
</dbReference>
<dbReference type="Proteomes" id="UP000694871">
    <property type="component" value="Unplaced"/>
</dbReference>
<keyword evidence="13" id="KW-1185">Reference proteome</keyword>
<dbReference type="PROSITE" id="PS50003">
    <property type="entry name" value="PH_DOMAIN"/>
    <property type="match status" value="1"/>
</dbReference>
<dbReference type="SUPFAM" id="SSF57863">
    <property type="entry name" value="ArfGap/RecO-like zinc finger"/>
    <property type="match status" value="1"/>
</dbReference>
<dbReference type="SUPFAM" id="SSF52540">
    <property type="entry name" value="P-loop containing nucleoside triphosphate hydrolases"/>
    <property type="match status" value="1"/>
</dbReference>
<dbReference type="InterPro" id="IPR051282">
    <property type="entry name" value="Arf-GAP_GTPase_ANK_PH"/>
</dbReference>
<dbReference type="CDD" id="cd08836">
    <property type="entry name" value="ArfGap_AGAP"/>
    <property type="match status" value="1"/>
</dbReference>
<dbReference type="PROSITE" id="PS50297">
    <property type="entry name" value="ANK_REP_REGION"/>
    <property type="match status" value="2"/>
</dbReference>
<feature type="region of interest" description="Disordered" evidence="10">
    <location>
        <begin position="873"/>
        <end position="907"/>
    </location>
</feature>
<feature type="domain" description="Arf-GAP" evidence="12">
    <location>
        <begin position="650"/>
        <end position="771"/>
    </location>
</feature>
<organism evidence="13 14">
    <name type="scientific">Gekko japonicus</name>
    <name type="common">Schlegel's Japanese gecko</name>
    <dbReference type="NCBI Taxonomy" id="146911"/>
    <lineage>
        <taxon>Eukaryota</taxon>
        <taxon>Metazoa</taxon>
        <taxon>Chordata</taxon>
        <taxon>Craniata</taxon>
        <taxon>Vertebrata</taxon>
        <taxon>Euteleostomi</taxon>
        <taxon>Lepidosauria</taxon>
        <taxon>Squamata</taxon>
        <taxon>Bifurcata</taxon>
        <taxon>Gekkota</taxon>
        <taxon>Gekkonidae</taxon>
        <taxon>Gekkoninae</taxon>
        <taxon>Gekko</taxon>
    </lineage>
</organism>
<dbReference type="PROSITE" id="PS50115">
    <property type="entry name" value="ARFGAP"/>
    <property type="match status" value="1"/>
</dbReference>
<dbReference type="SMART" id="SM00173">
    <property type="entry name" value="RAS"/>
    <property type="match status" value="1"/>
</dbReference>
<protein>
    <submittedName>
        <fullName evidence="14">Arf-GAP with GTPase, ANK repeat and PH domain-containing protein 3 isoform X1</fullName>
    </submittedName>
</protein>
<dbReference type="InterPro" id="IPR027417">
    <property type="entry name" value="P-loop_NTPase"/>
</dbReference>
<feature type="compositionally biased region" description="Basic residues" evidence="10">
    <location>
        <begin position="565"/>
        <end position="575"/>
    </location>
</feature>
<evidence type="ECO:0000259" key="12">
    <source>
        <dbReference type="PROSITE" id="PS50115"/>
    </source>
</evidence>
<dbReference type="PANTHER" id="PTHR45819">
    <property type="entry name" value="CENTAURIN-GAMMA-1A"/>
    <property type="match status" value="1"/>
</dbReference>
<dbReference type="PROSITE" id="PS51421">
    <property type="entry name" value="RAS"/>
    <property type="match status" value="1"/>
</dbReference>
<feature type="repeat" description="ANK" evidence="8">
    <location>
        <begin position="809"/>
        <end position="841"/>
    </location>
</feature>
<feature type="compositionally biased region" description="Low complexity" evidence="10">
    <location>
        <begin position="1"/>
        <end position="25"/>
    </location>
</feature>
<dbReference type="RefSeq" id="XP_015264112.1">
    <property type="nucleotide sequence ID" value="XM_015408626.1"/>
</dbReference>
<feature type="compositionally biased region" description="Polar residues" evidence="10">
    <location>
        <begin position="529"/>
        <end position="553"/>
    </location>
</feature>
<sequence length="907" mass="98221">MNFQAGPGQSPGQQQQQQQSLAAPGPSGPQGGGGPQPQFGLSNSSAIRAEIGRFESVHPNIYAIYDLIERVEDLALQSQIREHVIAIEDSFVNSQEWTLSRSVPELKVGIVGNLSSGKSALVHRYLTGTYVQEESPEGGRFKKEIVVDGQSYLLLIRDEGGPPELQFAAWVDAVVFVFSLEDEISFQTVYNYYLRLCSYRNTSEVPMVLVGTQDAISATNPRVIDDSRARKLSNDLKRCTYYETCATYGLNVERVFQDVAQKVVALRKKQQLSIGPCKSLPNSPSHSSVSAASIPSVHINQAANGSGAFSDYSSSVPSTPSISQRELRIETIAASNTPTPIRKQSKRRSNIFTSRKGTDLEREKKAPDCKADSIGSGRAIPIKQGVLLKRSGKSLNKEWKKKYVTLCDNGVLTYHPSLHDYMQNVHGKEIDLLRTTVKVPGKRLPRATTSSSSSATPSASPSANGLAKERSSVQFPGGSSAPHSASSTSLHSERSSSNLMGFGMKADGLHQRSYSVSSADQWSEAVAAPSSTPNPANGPTDSLTSSPNMSSGASPKVEPPPSPHANRKKHRRKKSTGSSRPEGAGAAAEEQDESFEFIVVSLTGQTWLFEACTQEERELWVQAIESQILASLQGCESTKNKTRLGSHSDALALQSIRTVRGNGFCVDCDAPNPDWASLNLGALICIECSGIHRNLGTHLSRVRSLDLDDWPLELVAVMTAIGNTLANSMWEGAIENYPKPGPESSREEKERWIRAKYEQKLFLVPLPHSDVPLGQQLLRAVVEDDLRAVVTLLAHGTKEEVNETYGDGDGRTALHLSSAMANVVFTQLLVWYGVDVKSRDARGLTPLAYARRAGSQECVDILLQHGCPSDASSSAASSLTPSLPRRNTNNNNHALGTLPLDPCPGAH</sequence>
<evidence type="ECO:0000313" key="13">
    <source>
        <dbReference type="Proteomes" id="UP000694871"/>
    </source>
</evidence>
<keyword evidence="5 9" id="KW-0863">Zinc-finger</keyword>
<keyword evidence="4" id="KW-0547">Nucleotide-binding</keyword>
<feature type="region of interest" description="Disordered" evidence="10">
    <location>
        <begin position="441"/>
        <end position="504"/>
    </location>
</feature>
<keyword evidence="7 8" id="KW-0040">ANK repeat</keyword>
<feature type="domain" description="PH" evidence="11">
    <location>
        <begin position="380"/>
        <end position="629"/>
    </location>
</feature>
<dbReference type="InterPro" id="IPR002110">
    <property type="entry name" value="Ankyrin_rpt"/>
</dbReference>
<evidence type="ECO:0000256" key="10">
    <source>
        <dbReference type="SAM" id="MobiDB-lite"/>
    </source>
</evidence>
<dbReference type="Gene3D" id="2.30.29.30">
    <property type="entry name" value="Pleckstrin-homology domain (PH domain)/Phosphotyrosine-binding domain (PTB)"/>
    <property type="match status" value="2"/>
</dbReference>
<dbReference type="Gene3D" id="3.40.50.300">
    <property type="entry name" value="P-loop containing nucleotide triphosphate hydrolases"/>
    <property type="match status" value="1"/>
</dbReference>
<dbReference type="PRINTS" id="PR00405">
    <property type="entry name" value="REVINTRACTNG"/>
</dbReference>
<dbReference type="GeneID" id="107108223"/>
<dbReference type="PROSITE" id="PS50088">
    <property type="entry name" value="ANK_REPEAT"/>
    <property type="match status" value="2"/>
</dbReference>
<feature type="region of interest" description="Disordered" evidence="10">
    <location>
        <begin position="1"/>
        <end position="42"/>
    </location>
</feature>
<dbReference type="Pfam" id="PF12796">
    <property type="entry name" value="Ank_2"/>
    <property type="match status" value="1"/>
</dbReference>
<accession>A0ABM1JRM5</accession>
<feature type="compositionally biased region" description="Polar residues" evidence="10">
    <location>
        <begin position="885"/>
        <end position="894"/>
    </location>
</feature>
<dbReference type="Pfam" id="PF00071">
    <property type="entry name" value="Ras"/>
    <property type="match status" value="1"/>
</dbReference>
<name>A0ABM1JRM5_GEKJA</name>
<dbReference type="SMART" id="SM00105">
    <property type="entry name" value="ArfGap"/>
    <property type="match status" value="1"/>
</dbReference>
<evidence type="ECO:0000256" key="5">
    <source>
        <dbReference type="ARBA" id="ARBA00022771"/>
    </source>
</evidence>
<dbReference type="CDD" id="cd04103">
    <property type="entry name" value="Centaurin_gamma"/>
    <property type="match status" value="1"/>
</dbReference>
<dbReference type="CDD" id="cd01250">
    <property type="entry name" value="PH_AGAP"/>
    <property type="match status" value="1"/>
</dbReference>
<gene>
    <name evidence="14" type="primary">AGAP3</name>
</gene>
<dbReference type="Gene3D" id="1.10.220.150">
    <property type="entry name" value="Arf GTPase activating protein"/>
    <property type="match status" value="1"/>
</dbReference>
<dbReference type="SMART" id="SM00175">
    <property type="entry name" value="RAB"/>
    <property type="match status" value="1"/>
</dbReference>
<evidence type="ECO:0000256" key="9">
    <source>
        <dbReference type="PROSITE-ProRule" id="PRU00288"/>
    </source>
</evidence>
<evidence type="ECO:0000256" key="2">
    <source>
        <dbReference type="ARBA" id="ARBA00022468"/>
    </source>
</evidence>
<dbReference type="SUPFAM" id="SSF50729">
    <property type="entry name" value="PH domain-like"/>
    <property type="match status" value="1"/>
</dbReference>
<feature type="compositionally biased region" description="Low complexity" evidence="10">
    <location>
        <begin position="479"/>
        <end position="490"/>
    </location>
</feature>
<evidence type="ECO:0000259" key="11">
    <source>
        <dbReference type="PROSITE" id="PS50003"/>
    </source>
</evidence>
<dbReference type="InterPro" id="IPR011993">
    <property type="entry name" value="PH-like_dom_sf"/>
</dbReference>